<protein>
    <submittedName>
        <fullName evidence="3">DNA-entry nuclease</fullName>
    </submittedName>
</protein>
<proteinExistence type="predicted"/>
<dbReference type="EMBL" id="QCXQ01000002">
    <property type="protein sequence ID" value="PWG00542.1"/>
    <property type="molecule type" value="Genomic_DNA"/>
</dbReference>
<gene>
    <name evidence="3" type="ORF">DCM90_06360</name>
</gene>
<dbReference type="RefSeq" id="WP_109250488.1">
    <property type="nucleotide sequence ID" value="NZ_QCXQ01000002.1"/>
</dbReference>
<dbReference type="AlphaFoldDB" id="A0A2V1N0E9"/>
<evidence type="ECO:0000259" key="2">
    <source>
        <dbReference type="Pfam" id="PF13930"/>
    </source>
</evidence>
<dbReference type="InterPro" id="IPR044927">
    <property type="entry name" value="Endonuclea_NS_2"/>
</dbReference>
<feature type="domain" description="Type VII secretion system protein EssD-like" evidence="2">
    <location>
        <begin position="106"/>
        <end position="237"/>
    </location>
</feature>
<keyword evidence="4" id="KW-1185">Reference proteome</keyword>
<dbReference type="InterPro" id="IPR044929">
    <property type="entry name" value="DNA/RNA_non-sp_Endonuclease_sf"/>
</dbReference>
<dbReference type="OrthoDB" id="9783680at2"/>
<evidence type="ECO:0000313" key="3">
    <source>
        <dbReference type="EMBL" id="PWG00542.1"/>
    </source>
</evidence>
<evidence type="ECO:0000256" key="1">
    <source>
        <dbReference type="SAM" id="SignalP"/>
    </source>
</evidence>
<dbReference type="Gene3D" id="3.40.570.10">
    <property type="entry name" value="Extracellular Endonuclease, subunit A"/>
    <property type="match status" value="1"/>
</dbReference>
<comment type="caution">
    <text evidence="3">The sequence shown here is derived from an EMBL/GenBank/DDBJ whole genome shotgun (WGS) entry which is preliminary data.</text>
</comment>
<name>A0A2V1N0E9_9LACO</name>
<dbReference type="Pfam" id="PF13930">
    <property type="entry name" value="Endonuclea_NS_2"/>
    <property type="match status" value="1"/>
</dbReference>
<evidence type="ECO:0000313" key="4">
    <source>
        <dbReference type="Proteomes" id="UP000245080"/>
    </source>
</evidence>
<feature type="chain" id="PRO_5016128166" evidence="1">
    <location>
        <begin position="31"/>
        <end position="268"/>
    </location>
</feature>
<dbReference type="Proteomes" id="UP000245080">
    <property type="component" value="Unassembled WGS sequence"/>
</dbReference>
<feature type="signal peptide" evidence="1">
    <location>
        <begin position="1"/>
        <end position="30"/>
    </location>
</feature>
<keyword evidence="1" id="KW-0732">Signal</keyword>
<organism evidence="3 4">
    <name type="scientific">Levilactobacillus bambusae</name>
    <dbReference type="NCBI Taxonomy" id="2024736"/>
    <lineage>
        <taxon>Bacteria</taxon>
        <taxon>Bacillati</taxon>
        <taxon>Bacillota</taxon>
        <taxon>Bacilli</taxon>
        <taxon>Lactobacillales</taxon>
        <taxon>Lactobacillaceae</taxon>
        <taxon>Levilactobacillus</taxon>
    </lineage>
</organism>
<accession>A0A2V1N0E9</accession>
<reference evidence="3 4" key="1">
    <citation type="journal article" date="2018" name="Int. J. Syst. Evol. Microbiol.">
        <title>Lactobacillus bambusae sp. nov., isolated from a traditional fermented Ma-bamboo shoots of Taiwan.</title>
        <authorList>
            <person name="Wang L.-T."/>
        </authorList>
    </citation>
    <scope>NUCLEOTIDE SEQUENCE [LARGE SCALE GENOMIC DNA]</scope>
    <source>
        <strain evidence="3 4">BS-W1</strain>
    </source>
</reference>
<sequence length="268" mass="30240">MVKRRKKRRRGHFWTYVLTFLAIVAGGAIAQDPSVIQHPTAENATALVKQVVQAGQLKTNQTNQVTAPKQSVDAKQLATETYRGTEIVAVNHNQPTFTKADLSLGNGAWQKYGNLDRLNRVTAANAMLQRDLMPTAKREALVVSPTGWHNKEYTVNGKRTYLYNRSHLIGYQLTGQNNNVKNLMTGTRDLNAPDMENYESKVAAYLKQTDNHVRYQVEPVFRNDELVARGVHMQAQSIETGDIKFNIYIFNVQPGITINYQTGYSQKE</sequence>